<accession>A0A1H9VVT9</accession>
<gene>
    <name evidence="2" type="ORF">SAMN04490244_108142</name>
</gene>
<evidence type="ECO:0000313" key="3">
    <source>
        <dbReference type="Proteomes" id="UP000198885"/>
    </source>
</evidence>
<dbReference type="EMBL" id="FOGU01000008">
    <property type="protein sequence ID" value="SES25785.1"/>
    <property type="molecule type" value="Genomic_DNA"/>
</dbReference>
<dbReference type="STRING" id="641238.SAMN04490244_108142"/>
<dbReference type="Pfam" id="PF01814">
    <property type="entry name" value="Hemerythrin"/>
    <property type="match status" value="1"/>
</dbReference>
<evidence type="ECO:0000313" key="2">
    <source>
        <dbReference type="EMBL" id="SES25785.1"/>
    </source>
</evidence>
<protein>
    <submittedName>
        <fullName evidence="2">Hemerythrin HHE cation binding domain-containing protein</fullName>
    </submittedName>
</protein>
<proteinExistence type="predicted"/>
<keyword evidence="3" id="KW-1185">Reference proteome</keyword>
<dbReference type="AlphaFoldDB" id="A0A1H9VVT9"/>
<dbReference type="Gene3D" id="1.20.120.520">
    <property type="entry name" value="nmb1532 protein domain like"/>
    <property type="match status" value="1"/>
</dbReference>
<dbReference type="InterPro" id="IPR012312">
    <property type="entry name" value="Hemerythrin-like"/>
</dbReference>
<feature type="domain" description="Hemerythrin-like" evidence="1">
    <location>
        <begin position="39"/>
        <end position="179"/>
    </location>
</feature>
<evidence type="ECO:0000259" key="1">
    <source>
        <dbReference type="Pfam" id="PF01814"/>
    </source>
</evidence>
<organism evidence="2 3">
    <name type="scientific">Tranquillimonas rosea</name>
    <dbReference type="NCBI Taxonomy" id="641238"/>
    <lineage>
        <taxon>Bacteria</taxon>
        <taxon>Pseudomonadati</taxon>
        <taxon>Pseudomonadota</taxon>
        <taxon>Alphaproteobacteria</taxon>
        <taxon>Rhodobacterales</taxon>
        <taxon>Roseobacteraceae</taxon>
        <taxon>Tranquillimonas</taxon>
    </lineage>
</organism>
<dbReference type="Proteomes" id="UP000198885">
    <property type="component" value="Unassembled WGS sequence"/>
</dbReference>
<sequence length="187" mass="21384">MDTTLKLENREGLPERLRVLVEELPRSGWDAHPNFDGLTKFWLDRHLMFRDVLGRLRTGSEGFLDNQRELMAHARETQRYAGFLLNELHGHHHIEDVHYFPALQGLDPRLEDGFELLDGDHHALDGHIHALAEKTNAFLQSVSEGGSRDAAGRLHESLAGFETFLDRHLDDEEDLVVPVILKFAPKL</sequence>
<reference evidence="2 3" key="1">
    <citation type="submission" date="2016-10" db="EMBL/GenBank/DDBJ databases">
        <authorList>
            <person name="de Groot N.N."/>
        </authorList>
    </citation>
    <scope>NUCLEOTIDE SEQUENCE [LARGE SCALE GENOMIC DNA]</scope>
    <source>
        <strain evidence="2 3">DSM 23042</strain>
    </source>
</reference>
<name>A0A1H9VVT9_9RHOB</name>
<dbReference type="CDD" id="cd12108">
    <property type="entry name" value="Hr-like"/>
    <property type="match status" value="1"/>
</dbReference>
<dbReference type="OrthoDB" id="6077989at2"/>